<proteinExistence type="predicted"/>
<sequence>MIKPITGLFLIFWGIFKAFQGWVLLDGGEEFGAILVALGGLAAMVGGLFLRDSLR</sequence>
<keyword evidence="3" id="KW-1185">Reference proteome</keyword>
<feature type="transmembrane region" description="Helical" evidence="1">
    <location>
        <begin position="31"/>
        <end position="50"/>
    </location>
</feature>
<organism evidence="2 3">
    <name type="scientific">Candidatus Methanocrinis natronophilus</name>
    <dbReference type="NCBI Taxonomy" id="3033396"/>
    <lineage>
        <taxon>Archaea</taxon>
        <taxon>Methanobacteriati</taxon>
        <taxon>Methanobacteriota</taxon>
        <taxon>Stenosarchaea group</taxon>
        <taxon>Methanomicrobia</taxon>
        <taxon>Methanotrichales</taxon>
        <taxon>Methanotrichaceae</taxon>
        <taxon>Methanocrinis</taxon>
    </lineage>
</organism>
<evidence type="ECO:0000313" key="3">
    <source>
        <dbReference type="Proteomes" id="UP001220010"/>
    </source>
</evidence>
<comment type="caution">
    <text evidence="2">The sequence shown here is derived from an EMBL/GenBank/DDBJ whole genome shotgun (WGS) entry which is preliminary data.</text>
</comment>
<evidence type="ECO:0000313" key="2">
    <source>
        <dbReference type="EMBL" id="MDF0590667.1"/>
    </source>
</evidence>
<keyword evidence="1" id="KW-0812">Transmembrane</keyword>
<protein>
    <submittedName>
        <fullName evidence="2">Uncharacterized protein</fullName>
    </submittedName>
</protein>
<gene>
    <name evidence="2" type="ORF">P0O15_05700</name>
</gene>
<dbReference type="RefSeq" id="WP_316966414.1">
    <property type="nucleotide sequence ID" value="NZ_JARFPK010000016.1"/>
</dbReference>
<accession>A0ABT5X7W4</accession>
<feature type="transmembrane region" description="Helical" evidence="1">
    <location>
        <begin position="7"/>
        <end position="25"/>
    </location>
</feature>
<name>A0ABT5X7W4_9EURY</name>
<dbReference type="Proteomes" id="UP001220010">
    <property type="component" value="Unassembled WGS sequence"/>
</dbReference>
<keyword evidence="1" id="KW-0472">Membrane</keyword>
<evidence type="ECO:0000256" key="1">
    <source>
        <dbReference type="SAM" id="Phobius"/>
    </source>
</evidence>
<dbReference type="EMBL" id="JARFPK010000016">
    <property type="protein sequence ID" value="MDF0590667.1"/>
    <property type="molecule type" value="Genomic_DNA"/>
</dbReference>
<keyword evidence="1" id="KW-1133">Transmembrane helix</keyword>
<reference evidence="2 3" key="1">
    <citation type="submission" date="2023-03" db="EMBL/GenBank/DDBJ databases">
        <title>WGS of Methanotrichaceae archaeon Mx.</title>
        <authorList>
            <person name="Sorokin D.Y."/>
            <person name="Merkel A.Y."/>
        </authorList>
    </citation>
    <scope>NUCLEOTIDE SEQUENCE [LARGE SCALE GENOMIC DNA]</scope>
    <source>
        <strain evidence="2 3">Mx</strain>
    </source>
</reference>